<accession>A0A6S4T7H6</accession>
<reference evidence="2 3" key="1">
    <citation type="submission" date="2019-12" db="EMBL/GenBank/DDBJ databases">
        <title>complete genome sequences of Aeromonas caviae str. WP2-W18-ESBL-01 isolated from wastewater treatment plant effluent.</title>
        <authorList>
            <person name="Sekizuka T."/>
            <person name="Itokawa K."/>
            <person name="Yatsu K."/>
            <person name="Inamine Y."/>
            <person name="Kuroda M."/>
        </authorList>
    </citation>
    <scope>NUCLEOTIDE SEQUENCE [LARGE SCALE GENOMIC DNA]</scope>
    <source>
        <strain evidence="2 3">WP2-W18-ESBL-01</strain>
    </source>
</reference>
<organism evidence="2 3">
    <name type="scientific">Aeromonas caviae</name>
    <name type="common">Aeromonas punctata</name>
    <dbReference type="NCBI Taxonomy" id="648"/>
    <lineage>
        <taxon>Bacteria</taxon>
        <taxon>Pseudomonadati</taxon>
        <taxon>Pseudomonadota</taxon>
        <taxon>Gammaproteobacteria</taxon>
        <taxon>Aeromonadales</taxon>
        <taxon>Aeromonadaceae</taxon>
        <taxon>Aeromonas</taxon>
    </lineage>
</organism>
<dbReference type="Proteomes" id="UP000515756">
    <property type="component" value="Chromosome"/>
</dbReference>
<name>A0A6S4T7H6_AERCA</name>
<feature type="compositionally biased region" description="Polar residues" evidence="1">
    <location>
        <begin position="392"/>
        <end position="406"/>
    </location>
</feature>
<evidence type="ECO:0000313" key="3">
    <source>
        <dbReference type="Proteomes" id="UP000515756"/>
    </source>
</evidence>
<dbReference type="AlphaFoldDB" id="A0A6S4T7H6"/>
<gene>
    <name evidence="2" type="ORF">WP2W18E01_17580</name>
</gene>
<dbReference type="EMBL" id="AP021927">
    <property type="protein sequence ID" value="BBQ30176.1"/>
    <property type="molecule type" value="Genomic_DNA"/>
</dbReference>
<evidence type="ECO:0000256" key="1">
    <source>
        <dbReference type="SAM" id="MobiDB-lite"/>
    </source>
</evidence>
<dbReference type="InterPro" id="IPR010221">
    <property type="entry name" value="VCBS_dom"/>
</dbReference>
<sequence>MPTAVSDVNLTVASENNLVLNGNVITNDVQGADGAAVTAGTLSGTYGSLVLNANGTYTYTLNPNDGDFKALTGGGVGSEVFTYTLTDADGDVSTATLTLTIKNDDDGVTITNLTPKGEGGDAKVYEDDLLATRGANESAGSDSSKESTTVTGDFTISAPDGVKTLSVGGINIVVNGVVAGFPLSGVTTPLGNTLTITGYNPATGLVSYSYTLNDNEAHPTANGNNSLFEDFAVSLVDSDGDSASNTLSVQIVDDVPTAVSDVNLTAASENNLVLNGNVITNDVQGADGAAVTAGTLSGTYGSLVLNANGTYTYTLNPNDGDFKALTGGGVGSEVFTYTLTDADGDVSTATLTLTIKNDDDGVTITNLTPKGEGGDAKVYEDDLLATRGENESAGSDSSKESTTVTGDFTISAPDGVKTLSVGGINIVVNGVVAGFPLSGVTTPLGNTLTITGYNPATGLVSYSYTLNDNEAHPTANGNNSLFEDFAVSLVDSDGDSASNTLSVQIVMTCRRRLATST</sequence>
<dbReference type="RefSeq" id="WP_182936127.1">
    <property type="nucleotide sequence ID" value="NZ_AP021927.1"/>
</dbReference>
<evidence type="ECO:0008006" key="4">
    <source>
        <dbReference type="Google" id="ProtNLM"/>
    </source>
</evidence>
<dbReference type="NCBIfam" id="TIGR01965">
    <property type="entry name" value="VCBS_repeat"/>
    <property type="match status" value="2"/>
</dbReference>
<dbReference type="Pfam" id="PF17963">
    <property type="entry name" value="Big_9"/>
    <property type="match status" value="2"/>
</dbReference>
<protein>
    <recommendedName>
        <fullName evidence="4">RapA2 cadherin-like domain-containing protein</fullName>
    </recommendedName>
</protein>
<feature type="region of interest" description="Disordered" evidence="1">
    <location>
        <begin position="387"/>
        <end position="406"/>
    </location>
</feature>
<proteinExistence type="predicted"/>
<evidence type="ECO:0000313" key="2">
    <source>
        <dbReference type="EMBL" id="BBQ30176.1"/>
    </source>
</evidence>